<dbReference type="STRING" id="1702221.AALO17_01360"/>
<dbReference type="GO" id="GO:0003723">
    <property type="term" value="F:RNA binding"/>
    <property type="evidence" value="ECO:0007669"/>
    <property type="project" value="UniProtKB-KW"/>
</dbReference>
<dbReference type="Pfam" id="PF01881">
    <property type="entry name" value="Cas_Cas6_C"/>
    <property type="match status" value="1"/>
</dbReference>
<keyword evidence="8" id="KW-1185">Reference proteome</keyword>
<evidence type="ECO:0000256" key="2">
    <source>
        <dbReference type="ARBA" id="ARBA00022884"/>
    </source>
</evidence>
<evidence type="ECO:0000313" key="8">
    <source>
        <dbReference type="Proteomes" id="UP000069771"/>
    </source>
</evidence>
<dbReference type="EMBL" id="CP011391">
    <property type="protein sequence ID" value="AMK53270.1"/>
    <property type="molecule type" value="Genomic_DNA"/>
</dbReference>
<dbReference type="PIRSF" id="PIRSF005054">
    <property type="entry name" value="PF1131"/>
    <property type="match status" value="1"/>
</dbReference>
<dbReference type="OrthoDB" id="9797488at2"/>
<name>A0A140DRJ3_9FIRM</name>
<dbReference type="RefSeq" id="WP_158507653.1">
    <property type="nucleotide sequence ID" value="NZ_CP011391.1"/>
</dbReference>
<dbReference type="GO" id="GO:0051607">
    <property type="term" value="P:defense response to virus"/>
    <property type="evidence" value="ECO:0007669"/>
    <property type="project" value="UniProtKB-KW"/>
</dbReference>
<dbReference type="Gene3D" id="3.30.70.1900">
    <property type="match status" value="1"/>
</dbReference>
<feature type="active site" description="Proton acceptor" evidence="5">
    <location>
        <position position="27"/>
    </location>
</feature>
<evidence type="ECO:0000313" key="7">
    <source>
        <dbReference type="EMBL" id="AMK53270.1"/>
    </source>
</evidence>
<dbReference type="NCBIfam" id="TIGR01877">
    <property type="entry name" value="cas_cas6"/>
    <property type="match status" value="1"/>
</dbReference>
<proteinExistence type="inferred from homology"/>
<reference evidence="7 8" key="1">
    <citation type="journal article" date="2016" name="Gut Pathog.">
        <title>Whole genome sequencing of "Faecalibaculum rodentium" ALO17, isolated from C57BL/6J laboratory mouse feces.</title>
        <authorList>
            <person name="Lim S."/>
            <person name="Chang D.H."/>
            <person name="Ahn S."/>
            <person name="Kim B.C."/>
        </authorList>
    </citation>
    <scope>NUCLEOTIDE SEQUENCE [LARGE SCALE GENOMIC DNA]</scope>
    <source>
        <strain evidence="7 8">Alo17</strain>
    </source>
</reference>
<evidence type="ECO:0000256" key="1">
    <source>
        <dbReference type="ARBA" id="ARBA00005937"/>
    </source>
</evidence>
<feature type="active site" description="Proton donor" evidence="5">
    <location>
        <position position="40"/>
    </location>
</feature>
<dbReference type="CDD" id="cd21140">
    <property type="entry name" value="Cas6_I-like"/>
    <property type="match status" value="1"/>
</dbReference>
<keyword evidence="3" id="KW-0051">Antiviral defense</keyword>
<evidence type="ECO:0000256" key="3">
    <source>
        <dbReference type="ARBA" id="ARBA00023118"/>
    </source>
</evidence>
<feature type="domain" description="CRISPR associated protein Cas6 C-terminal" evidence="6">
    <location>
        <begin position="124"/>
        <end position="236"/>
    </location>
</feature>
<dbReference type="InterPro" id="IPR010156">
    <property type="entry name" value="CRISPR-assoc_prot_Cas6"/>
</dbReference>
<comment type="similarity">
    <text evidence="1">Belongs to the CRISPR-associated protein Cas6/Cse3/CasE family.</text>
</comment>
<protein>
    <recommendedName>
        <fullName evidence="6">CRISPR associated protein Cas6 C-terminal domain-containing protein</fullName>
    </recommendedName>
</protein>
<dbReference type="PANTHER" id="PTHR36984:SF1">
    <property type="entry name" value="CRISPR-ASSOCIATED ENDORIBONUCLEASE CAS6 1"/>
    <property type="match status" value="1"/>
</dbReference>
<dbReference type="Proteomes" id="UP000069771">
    <property type="component" value="Chromosome"/>
</dbReference>
<evidence type="ECO:0000256" key="4">
    <source>
        <dbReference type="PIRSR" id="PIRSR005054-1"/>
    </source>
</evidence>
<dbReference type="AlphaFoldDB" id="A0A140DRJ3"/>
<accession>A0A140DRJ3</accession>
<evidence type="ECO:0000256" key="5">
    <source>
        <dbReference type="PIRSR" id="PIRSR005054-50"/>
    </source>
</evidence>
<dbReference type="GO" id="GO:0016788">
    <property type="term" value="F:hydrolase activity, acting on ester bonds"/>
    <property type="evidence" value="ECO:0007669"/>
    <property type="project" value="InterPro"/>
</dbReference>
<organism evidence="7 8">
    <name type="scientific">Faecalibaculum rodentium</name>
    <dbReference type="NCBI Taxonomy" id="1702221"/>
    <lineage>
        <taxon>Bacteria</taxon>
        <taxon>Bacillati</taxon>
        <taxon>Bacillota</taxon>
        <taxon>Erysipelotrichia</taxon>
        <taxon>Erysipelotrichales</taxon>
        <taxon>Erysipelotrichaceae</taxon>
        <taxon>Faecalibaculum</taxon>
    </lineage>
</organism>
<dbReference type="InterPro" id="IPR049435">
    <property type="entry name" value="Cas_Cas6_C"/>
</dbReference>
<gene>
    <name evidence="7" type="ORF">AALO17_01360</name>
</gene>
<feature type="site" description="Transition state stabilizer" evidence="4">
    <location>
        <position position="52"/>
    </location>
</feature>
<dbReference type="GeneID" id="78477055"/>
<dbReference type="KEGG" id="fro:AALO17_01360"/>
<dbReference type="InterPro" id="IPR045747">
    <property type="entry name" value="CRISPR-assoc_prot_Cas6_N_sf"/>
</dbReference>
<dbReference type="Gene3D" id="3.30.70.1890">
    <property type="match status" value="1"/>
</dbReference>
<evidence type="ECO:0000259" key="6">
    <source>
        <dbReference type="Pfam" id="PF01881"/>
    </source>
</evidence>
<keyword evidence="2" id="KW-0694">RNA-binding</keyword>
<dbReference type="PANTHER" id="PTHR36984">
    <property type="entry name" value="CRISPR-ASSOCIATED ENDORIBONUCLEASE CAS6 1"/>
    <property type="match status" value="1"/>
</dbReference>
<sequence>MRLKVILDSDQITLPLNYKNLLQGVIYSSFKNEEYGSFLHNTGYQSGPKPFKLFVLSDLLGTFHIHERQITYSGKLEFYIGSLSNGFLETLYQRWLSAGSLRLGTNRLEISAMAIEDLPWFPDTKEVTIRTLSPVTAYRSENGKFQYYSPEESEFQTLCLQNIQEKSQAYFNYCQVPVFSITDVKQARKRIVHFKNTFYIAYAAELKVLTNFETLQLIWSAGLSAKNPAGFGMIQVLS</sequence>